<reference evidence="6 7" key="1">
    <citation type="journal article" date="2020" name="ISME J.">
        <title>Uncovering the hidden diversity of litter-decomposition mechanisms in mushroom-forming fungi.</title>
        <authorList>
            <person name="Floudas D."/>
            <person name="Bentzer J."/>
            <person name="Ahren D."/>
            <person name="Johansson T."/>
            <person name="Persson P."/>
            <person name="Tunlid A."/>
        </authorList>
    </citation>
    <scope>NUCLEOTIDE SEQUENCE [LARGE SCALE GENOMIC DNA]</scope>
    <source>
        <strain evidence="6 7">CBS 101986</strain>
    </source>
</reference>
<dbReference type="Gene3D" id="1.25.40.180">
    <property type="match status" value="2"/>
</dbReference>
<dbReference type="GO" id="GO:0003729">
    <property type="term" value="F:mRNA binding"/>
    <property type="evidence" value="ECO:0007669"/>
    <property type="project" value="TreeGrafter"/>
</dbReference>
<dbReference type="Pfam" id="PF02847">
    <property type="entry name" value="MA3"/>
    <property type="match status" value="2"/>
</dbReference>
<evidence type="ECO:0000259" key="5">
    <source>
        <dbReference type="PROSITE" id="PS51366"/>
    </source>
</evidence>
<evidence type="ECO:0000256" key="2">
    <source>
        <dbReference type="ARBA" id="ARBA00022540"/>
    </source>
</evidence>
<dbReference type="PROSITE" id="PS51366">
    <property type="entry name" value="MI"/>
    <property type="match status" value="2"/>
</dbReference>
<feature type="compositionally biased region" description="Acidic residues" evidence="4">
    <location>
        <begin position="168"/>
        <end position="178"/>
    </location>
</feature>
<protein>
    <recommendedName>
        <fullName evidence="5">MI domain-containing protein</fullName>
    </recommendedName>
</protein>
<feature type="domain" description="MI" evidence="5">
    <location>
        <begin position="6"/>
        <end position="127"/>
    </location>
</feature>
<dbReference type="SMART" id="SM00544">
    <property type="entry name" value="MA3"/>
    <property type="match status" value="2"/>
</dbReference>
<dbReference type="GO" id="GO:0016281">
    <property type="term" value="C:eukaryotic translation initiation factor 4F complex"/>
    <property type="evidence" value="ECO:0007669"/>
    <property type="project" value="TreeGrafter"/>
</dbReference>
<name>A0A8H5BER8_9AGAR</name>
<dbReference type="Proteomes" id="UP000567179">
    <property type="component" value="Unassembled WGS sequence"/>
</dbReference>
<gene>
    <name evidence="6" type="ORF">D9619_001686</name>
</gene>
<dbReference type="AlphaFoldDB" id="A0A8H5BER8"/>
<comment type="caution">
    <text evidence="6">The sequence shown here is derived from an EMBL/GenBank/DDBJ whole genome shotgun (WGS) entry which is preliminary data.</text>
</comment>
<dbReference type="OrthoDB" id="514777at2759"/>
<dbReference type="GO" id="GO:0003743">
    <property type="term" value="F:translation initiation factor activity"/>
    <property type="evidence" value="ECO:0007669"/>
    <property type="project" value="UniProtKB-KW"/>
</dbReference>
<dbReference type="PANTHER" id="PTHR23253">
    <property type="entry name" value="EUKARYOTIC TRANSLATION INITIATION FACTOR 4 GAMMA"/>
    <property type="match status" value="1"/>
</dbReference>
<dbReference type="InterPro" id="IPR016024">
    <property type="entry name" value="ARM-type_fold"/>
</dbReference>
<accession>A0A8H5BER8</accession>
<proteinExistence type="inferred from homology"/>
<evidence type="ECO:0000313" key="7">
    <source>
        <dbReference type="Proteomes" id="UP000567179"/>
    </source>
</evidence>
<dbReference type="SUPFAM" id="SSF48371">
    <property type="entry name" value="ARM repeat"/>
    <property type="match status" value="2"/>
</dbReference>
<keyword evidence="2" id="KW-0396">Initiation factor</keyword>
<evidence type="ECO:0000256" key="4">
    <source>
        <dbReference type="SAM" id="MobiDB-lite"/>
    </source>
</evidence>
<keyword evidence="7" id="KW-1185">Reference proteome</keyword>
<evidence type="ECO:0000256" key="3">
    <source>
        <dbReference type="ARBA" id="ARBA00022917"/>
    </source>
</evidence>
<evidence type="ECO:0000256" key="1">
    <source>
        <dbReference type="ARBA" id="ARBA00005775"/>
    </source>
</evidence>
<organism evidence="6 7">
    <name type="scientific">Psilocybe cf. subviscida</name>
    <dbReference type="NCBI Taxonomy" id="2480587"/>
    <lineage>
        <taxon>Eukaryota</taxon>
        <taxon>Fungi</taxon>
        <taxon>Dikarya</taxon>
        <taxon>Basidiomycota</taxon>
        <taxon>Agaricomycotina</taxon>
        <taxon>Agaricomycetes</taxon>
        <taxon>Agaricomycetidae</taxon>
        <taxon>Agaricales</taxon>
        <taxon>Agaricineae</taxon>
        <taxon>Strophariaceae</taxon>
        <taxon>Psilocybe</taxon>
    </lineage>
</organism>
<dbReference type="EMBL" id="JAACJJ010000028">
    <property type="protein sequence ID" value="KAF5321128.1"/>
    <property type="molecule type" value="Genomic_DNA"/>
</dbReference>
<dbReference type="PANTHER" id="PTHR23253:SF9">
    <property type="entry name" value="EUKARYOTIC TRANSLATION INITIATION FACTOR 4 GAMMA 2"/>
    <property type="match status" value="1"/>
</dbReference>
<comment type="similarity">
    <text evidence="1">Belongs to the eukaryotic initiation factor 4G family.</text>
</comment>
<evidence type="ECO:0000313" key="6">
    <source>
        <dbReference type="EMBL" id="KAF5321128.1"/>
    </source>
</evidence>
<sequence>MISEEGAKKKIAEDVKEFFAVRSLSEAEVYFTNIPAAHHYRLVDTLVTKAVESKEADAKLVADFFEQTVTKGTCSAEGFEAGLLPVAEIIDDIAIDVPKAFQLFAMMIKGAGLDETRQLNLASKSMDSDKLLHLIRLGPQPRLKPLEAKIEESQPHAEGGEAGYAAADGEDATPEMSEEAAKKKIGEGVKEFFAVRSLSEAEVYFTNIPAAHHHRFVDSLVTEAVESKEADAKLVADFFEQTVTKGTCSAEAFEAGLLPIAEIIDDIAIDAPKAFQLFAMMIKGAGLDEARRSNLASKSMDSDKLLALV</sequence>
<keyword evidence="3" id="KW-0648">Protein biosynthesis</keyword>
<feature type="region of interest" description="Disordered" evidence="4">
    <location>
        <begin position="153"/>
        <end position="181"/>
    </location>
</feature>
<feature type="domain" description="MI" evidence="5">
    <location>
        <begin position="180"/>
        <end position="301"/>
    </location>
</feature>
<dbReference type="InterPro" id="IPR003891">
    <property type="entry name" value="Initiation_fac_eIF4g_MI"/>
</dbReference>